<feature type="transmembrane region" description="Helical" evidence="2">
    <location>
        <begin position="59"/>
        <end position="81"/>
    </location>
</feature>
<protein>
    <recommendedName>
        <fullName evidence="5">Transmembrane protein</fullName>
    </recommendedName>
</protein>
<name>A0A0S1B1P2_9GAMM</name>
<evidence type="ECO:0000256" key="2">
    <source>
        <dbReference type="SAM" id="Phobius"/>
    </source>
</evidence>
<keyword evidence="4" id="KW-1185">Reference proteome</keyword>
<organism evidence="3 4">
    <name type="scientific">Stenotrophomonas acidaminiphila</name>
    <dbReference type="NCBI Taxonomy" id="128780"/>
    <lineage>
        <taxon>Bacteria</taxon>
        <taxon>Pseudomonadati</taxon>
        <taxon>Pseudomonadota</taxon>
        <taxon>Gammaproteobacteria</taxon>
        <taxon>Lysobacterales</taxon>
        <taxon>Lysobacteraceae</taxon>
        <taxon>Stenotrophomonas</taxon>
    </lineage>
</organism>
<reference evidence="3 4" key="1">
    <citation type="journal article" date="2015" name="Genome Announc.">
        <title>Complete Genome Sequencing of Stenotrophomonas acidaminiphila ZAC14D2_NAIMI4_2, a Multidrug-Resistant Strain Isolated from Sediments of a Polluted River in Mexico, Uncovers New Antibiotic Resistance Genes and a Novel Class-II Lasso Peptide Biosynthesis Gene Cluster.</title>
        <authorList>
            <person name="Vinuesa P."/>
            <person name="Ochoa-Sanchez L.E."/>
        </authorList>
    </citation>
    <scope>NUCLEOTIDE SEQUENCE [LARGE SCALE GENOMIC DNA]</scope>
    <source>
        <strain evidence="3 4">ZAC14D2_NAIMI4_2</strain>
    </source>
</reference>
<evidence type="ECO:0000313" key="4">
    <source>
        <dbReference type="Proteomes" id="UP000061010"/>
    </source>
</evidence>
<keyword evidence="2" id="KW-0472">Membrane</keyword>
<keyword evidence="2" id="KW-1133">Transmembrane helix</keyword>
<gene>
    <name evidence="3" type="ORF">AOT14_25930</name>
</gene>
<proteinExistence type="predicted"/>
<dbReference type="EMBL" id="CP012900">
    <property type="protein sequence ID" value="ALJ28954.1"/>
    <property type="molecule type" value="Genomic_DNA"/>
</dbReference>
<keyword evidence="2" id="KW-0812">Transmembrane</keyword>
<accession>A0A0S1B1P2</accession>
<dbReference type="AlphaFoldDB" id="A0A0S1B1P2"/>
<dbReference type="KEGG" id="sacz:AOT14_25930"/>
<feature type="transmembrane region" description="Helical" evidence="2">
    <location>
        <begin position="106"/>
        <end position="123"/>
    </location>
</feature>
<evidence type="ECO:0008006" key="5">
    <source>
        <dbReference type="Google" id="ProtNLM"/>
    </source>
</evidence>
<dbReference type="Proteomes" id="UP000061010">
    <property type="component" value="Chromosome"/>
</dbReference>
<feature type="region of interest" description="Disordered" evidence="1">
    <location>
        <begin position="1"/>
        <end position="27"/>
    </location>
</feature>
<evidence type="ECO:0000313" key="3">
    <source>
        <dbReference type="EMBL" id="ALJ28954.1"/>
    </source>
</evidence>
<feature type="transmembrane region" description="Helical" evidence="2">
    <location>
        <begin position="160"/>
        <end position="184"/>
    </location>
</feature>
<sequence>MLRQQKGECMTHAGQDDKQVAPGGAPPATPMNWSPIPDVGTGDESWVLNLWRRGCREPALMFSAAYVLVGFLGLWSSAWFYHGFGISIADYLQASDYLVAGLRDPGSVLIFAIGVLLAVLVSWPEALRRRYPDYVADLRRRRWWARMAFPKARIMTWDGIGIHPITGVSLVVALFMLLGSAVYMQTKGELVREKGRGTPVRVHMLGDAAPQPGQARLLGTSSAFVYLWWPAQQRAEAVPITSVRQVQAVPRRVRGAAVAAPPAAPAATPATR</sequence>
<dbReference type="PATRIC" id="fig|128780.6.peg.2617"/>
<evidence type="ECO:0000256" key="1">
    <source>
        <dbReference type="SAM" id="MobiDB-lite"/>
    </source>
</evidence>